<reference evidence="6 7" key="1">
    <citation type="submission" date="2020-08" db="EMBL/GenBank/DDBJ databases">
        <title>Sequencing the genomes of 1000 actinobacteria strains.</title>
        <authorList>
            <person name="Klenk H.-P."/>
        </authorList>
    </citation>
    <scope>NUCLEOTIDE SEQUENCE [LARGE SCALE GENOMIC DNA]</scope>
    <source>
        <strain evidence="6 7">DSM 45258</strain>
    </source>
</reference>
<organism evidence="6 7">
    <name type="scientific">Hoyosella altamirensis</name>
    <dbReference type="NCBI Taxonomy" id="616997"/>
    <lineage>
        <taxon>Bacteria</taxon>
        <taxon>Bacillati</taxon>
        <taxon>Actinomycetota</taxon>
        <taxon>Actinomycetes</taxon>
        <taxon>Mycobacteriales</taxon>
        <taxon>Hoyosellaceae</taxon>
        <taxon>Hoyosella</taxon>
    </lineage>
</organism>
<dbReference type="SUPFAM" id="SSF46689">
    <property type="entry name" value="Homeodomain-like"/>
    <property type="match status" value="1"/>
</dbReference>
<accession>A0A839RQU8</accession>
<sequence>MTRPQQGRQGRPSVTSHAWIERVAFELFESKGFEATTVDDIARAAGIGRRTFFRYFDSKNDIPWGQFDASLVSFREALRTMPSTFPVHVAVHQGVLAFNTYPPEAVPQHRQRMALILKTPALQAHSVLRYAEWRAVIADFVAVRMSLPASDLLPRTIGHVSLALAVTAYEHWLENPSEDLLVVLDRAMTGLQEYLTAPSGPNLSSG</sequence>
<dbReference type="InterPro" id="IPR041347">
    <property type="entry name" value="MftR_C"/>
</dbReference>
<dbReference type="AlphaFoldDB" id="A0A839RQU8"/>
<dbReference type="InterPro" id="IPR009057">
    <property type="entry name" value="Homeodomain-like_sf"/>
</dbReference>
<keyword evidence="1" id="KW-0805">Transcription regulation</keyword>
<keyword evidence="7" id="KW-1185">Reference proteome</keyword>
<keyword evidence="2 4" id="KW-0238">DNA-binding</keyword>
<dbReference type="InterPro" id="IPR023772">
    <property type="entry name" value="DNA-bd_HTH_TetR-type_CS"/>
</dbReference>
<dbReference type="PANTHER" id="PTHR30055:SF238">
    <property type="entry name" value="MYCOFACTOCIN BIOSYNTHESIS TRANSCRIPTIONAL REGULATOR MFTR-RELATED"/>
    <property type="match status" value="1"/>
</dbReference>
<proteinExistence type="predicted"/>
<dbReference type="EMBL" id="JACHWS010000002">
    <property type="protein sequence ID" value="MBB3038333.1"/>
    <property type="molecule type" value="Genomic_DNA"/>
</dbReference>
<evidence type="ECO:0000256" key="1">
    <source>
        <dbReference type="ARBA" id="ARBA00023015"/>
    </source>
</evidence>
<dbReference type="GO" id="GO:0003700">
    <property type="term" value="F:DNA-binding transcription factor activity"/>
    <property type="evidence" value="ECO:0007669"/>
    <property type="project" value="TreeGrafter"/>
</dbReference>
<evidence type="ECO:0000259" key="5">
    <source>
        <dbReference type="PROSITE" id="PS50977"/>
    </source>
</evidence>
<dbReference type="Pfam" id="PF17754">
    <property type="entry name" value="TetR_C_14"/>
    <property type="match status" value="1"/>
</dbReference>
<dbReference type="InterPro" id="IPR001647">
    <property type="entry name" value="HTH_TetR"/>
</dbReference>
<dbReference type="PROSITE" id="PS50977">
    <property type="entry name" value="HTH_TETR_2"/>
    <property type="match status" value="1"/>
</dbReference>
<evidence type="ECO:0000256" key="2">
    <source>
        <dbReference type="ARBA" id="ARBA00023125"/>
    </source>
</evidence>
<dbReference type="RefSeq" id="WP_064438589.1">
    <property type="nucleotide sequence ID" value="NZ_BDDI01000001.1"/>
</dbReference>
<dbReference type="InterPro" id="IPR050109">
    <property type="entry name" value="HTH-type_TetR-like_transc_reg"/>
</dbReference>
<comment type="caution">
    <text evidence="6">The sequence shown here is derived from an EMBL/GenBank/DDBJ whole genome shotgun (WGS) entry which is preliminary data.</text>
</comment>
<name>A0A839RQU8_9ACTN</name>
<evidence type="ECO:0000256" key="4">
    <source>
        <dbReference type="PROSITE-ProRule" id="PRU00335"/>
    </source>
</evidence>
<evidence type="ECO:0000313" key="6">
    <source>
        <dbReference type="EMBL" id="MBB3038333.1"/>
    </source>
</evidence>
<dbReference type="InterPro" id="IPR023851">
    <property type="entry name" value="Tscrpt_reg_TetR-type"/>
</dbReference>
<dbReference type="PROSITE" id="PS01081">
    <property type="entry name" value="HTH_TETR_1"/>
    <property type="match status" value="1"/>
</dbReference>
<dbReference type="Proteomes" id="UP000567922">
    <property type="component" value="Unassembled WGS sequence"/>
</dbReference>
<dbReference type="PRINTS" id="PR00455">
    <property type="entry name" value="HTHTETR"/>
</dbReference>
<gene>
    <name evidence="6" type="ORF">FHU29_002782</name>
</gene>
<evidence type="ECO:0000313" key="7">
    <source>
        <dbReference type="Proteomes" id="UP000567922"/>
    </source>
</evidence>
<feature type="domain" description="HTH tetR-type" evidence="5">
    <location>
        <begin position="14"/>
        <end position="74"/>
    </location>
</feature>
<protein>
    <submittedName>
        <fullName evidence="6">Mycofactocin system transcriptional regulator</fullName>
    </submittedName>
</protein>
<dbReference type="Gene3D" id="1.10.357.10">
    <property type="entry name" value="Tetracycline Repressor, domain 2"/>
    <property type="match status" value="1"/>
</dbReference>
<dbReference type="GO" id="GO:0000976">
    <property type="term" value="F:transcription cis-regulatory region binding"/>
    <property type="evidence" value="ECO:0007669"/>
    <property type="project" value="TreeGrafter"/>
</dbReference>
<evidence type="ECO:0000256" key="3">
    <source>
        <dbReference type="ARBA" id="ARBA00023163"/>
    </source>
</evidence>
<dbReference type="NCBIfam" id="TIGR03968">
    <property type="entry name" value="mycofact_TetR"/>
    <property type="match status" value="1"/>
</dbReference>
<dbReference type="Gene3D" id="1.10.10.60">
    <property type="entry name" value="Homeodomain-like"/>
    <property type="match status" value="1"/>
</dbReference>
<feature type="DNA-binding region" description="H-T-H motif" evidence="4">
    <location>
        <begin position="37"/>
        <end position="56"/>
    </location>
</feature>
<dbReference type="Pfam" id="PF00440">
    <property type="entry name" value="TetR_N"/>
    <property type="match status" value="1"/>
</dbReference>
<keyword evidence="3" id="KW-0804">Transcription</keyword>
<dbReference type="OrthoDB" id="956698at2"/>
<dbReference type="PANTHER" id="PTHR30055">
    <property type="entry name" value="HTH-TYPE TRANSCRIPTIONAL REGULATOR RUTR"/>
    <property type="match status" value="1"/>
</dbReference>